<dbReference type="Proteomes" id="UP000005270">
    <property type="component" value="Chromosome"/>
</dbReference>
<accession>I3TCP9</accession>
<keyword evidence="3" id="KW-1185">Reference proteome</keyword>
<feature type="transmembrane region" description="Helical" evidence="1">
    <location>
        <begin position="519"/>
        <end position="540"/>
    </location>
</feature>
<dbReference type="eggNOG" id="arCOG11909">
    <property type="taxonomic scope" value="Archaea"/>
</dbReference>
<keyword evidence="1" id="KW-1133">Transmembrane helix</keyword>
<evidence type="ECO:0008006" key="4">
    <source>
        <dbReference type="Google" id="ProtNLM"/>
    </source>
</evidence>
<feature type="transmembrane region" description="Helical" evidence="1">
    <location>
        <begin position="51"/>
        <end position="70"/>
    </location>
</feature>
<reference evidence="2 3" key="1">
    <citation type="journal article" date="2012" name="J. Bacteriol.">
        <title>Complete genome sequence of the hyperthermophilic cellulolytic Crenarchaeon 'Thermogladius cellulolyticus' 1633.</title>
        <authorList>
            <person name="Mardanov A.V."/>
            <person name="Kochetkova T.V."/>
            <person name="Beletsky A.V."/>
            <person name="Bonch-Osmolovskaya E.A."/>
            <person name="Ravin N.V."/>
            <person name="Skryabin K.G."/>
        </authorList>
    </citation>
    <scope>NUCLEOTIDE SEQUENCE [LARGE SCALE GENOMIC DNA]</scope>
    <source>
        <strain evidence="3">DSM 22663 / VKM B-2946 / 1633</strain>
    </source>
</reference>
<feature type="transmembrane region" description="Helical" evidence="1">
    <location>
        <begin position="82"/>
        <end position="104"/>
    </location>
</feature>
<protein>
    <recommendedName>
        <fullName evidence="4">Exosortase/archaeosortase family protein</fullName>
    </recommendedName>
</protein>
<dbReference type="GeneID" id="13012386"/>
<organism evidence="2 3">
    <name type="scientific">Thermogladius calderae (strain DSM 22663 / VKM B-2946 / 1633)</name>
    <dbReference type="NCBI Taxonomy" id="1184251"/>
    <lineage>
        <taxon>Archaea</taxon>
        <taxon>Thermoproteota</taxon>
        <taxon>Thermoprotei</taxon>
        <taxon>Desulfurococcales</taxon>
        <taxon>Desulfurococcaceae</taxon>
        <taxon>Thermogladius</taxon>
    </lineage>
</organism>
<proteinExistence type="predicted"/>
<dbReference type="HOGENOM" id="CLU_511545_0_0_2"/>
<evidence type="ECO:0000313" key="3">
    <source>
        <dbReference type="Proteomes" id="UP000005270"/>
    </source>
</evidence>
<sequence>MPGLESAPPDTTSRRAFFIGLTGLAGIVALLISTLYRDYVRDVAIVILGDVHSYLLIALGNAVLVLYLALRDEVFRFEVSVSKVLATLLLVLFSVFFYLVAPLVGEYTTFYRGLSFSLLVFSTLLFIFTPTSTRALVPYLLVLLLTPIPASSLDNAAQVFSRAAGEIAAGITGSTFNYGDGFGQITVHTSYGPVEVPLVSIRLGYTPLTSTIALLPVVLWVVSRNTLSLRRKSVLALLSVAVGLLIGFVGEMLRAVVLVEAVRYEGIPLAWGALSYTPTIIYVAASSIFAVYLVSGSFISDTPGSKEASRGKADAGVRAVTGLVLLLLLAFTTLVAVLSPINTSWGYTITSPGVSAWDFVSRPENYIFAGFKIESAWSDPATAGLLGVLNVRHVTFSSNKASYHAVVEVAETPTLLHAWNYDLSLEGYSVVRSWVQDVNGVHVYLVQASKWNTSCTIAAALLPVLIRDRSTTSQLYVRVYLVPGETSLESTVAALEAIKRVLDSQQFTPPSVAGLLDTLGVLLKLGVFATVAYYLFLAGLKTIPSRPLKIFRTRD</sequence>
<dbReference type="AlphaFoldDB" id="I3TCP9"/>
<evidence type="ECO:0000313" key="2">
    <source>
        <dbReference type="EMBL" id="AFK50537.1"/>
    </source>
</evidence>
<gene>
    <name evidence="2" type="ordered locus">TCELL_0112</name>
</gene>
<feature type="transmembrane region" description="Helical" evidence="1">
    <location>
        <begin position="16"/>
        <end position="36"/>
    </location>
</feature>
<feature type="transmembrane region" description="Helical" evidence="1">
    <location>
        <begin position="110"/>
        <end position="128"/>
    </location>
</feature>
<feature type="transmembrane region" description="Helical" evidence="1">
    <location>
        <begin position="320"/>
        <end position="341"/>
    </location>
</feature>
<dbReference type="RefSeq" id="WP_014736788.1">
    <property type="nucleotide sequence ID" value="NC_017954.1"/>
</dbReference>
<feature type="transmembrane region" description="Helical" evidence="1">
    <location>
        <begin position="203"/>
        <end position="222"/>
    </location>
</feature>
<evidence type="ECO:0000256" key="1">
    <source>
        <dbReference type="SAM" id="Phobius"/>
    </source>
</evidence>
<feature type="transmembrane region" description="Helical" evidence="1">
    <location>
        <begin position="279"/>
        <end position="299"/>
    </location>
</feature>
<keyword evidence="1" id="KW-0812">Transmembrane</keyword>
<dbReference type="EMBL" id="CP003531">
    <property type="protein sequence ID" value="AFK50537.1"/>
    <property type="molecule type" value="Genomic_DNA"/>
</dbReference>
<dbReference type="InParanoid" id="I3TCP9"/>
<dbReference type="STRING" id="1184251.TCELL_0112"/>
<name>I3TCP9_THEC1</name>
<keyword evidence="1" id="KW-0472">Membrane</keyword>
<dbReference type="KEGG" id="thg:TCELL_0112"/>
<feature type="transmembrane region" description="Helical" evidence="1">
    <location>
        <begin position="234"/>
        <end position="259"/>
    </location>
</feature>